<evidence type="ECO:0000313" key="9">
    <source>
        <dbReference type="Proteomes" id="UP000183245"/>
    </source>
</evidence>
<feature type="binding site" evidence="7">
    <location>
        <position position="133"/>
    </location>
    <ligand>
        <name>Zn(2+)</name>
        <dbReference type="ChEBI" id="CHEBI:29105"/>
        <note>catalytic</note>
    </ligand>
</feature>
<keyword evidence="7" id="KW-0690">Ribosome biogenesis</keyword>
<comment type="caution">
    <text evidence="8">The sequence shown here is derived from an EMBL/GenBank/DDBJ whole genome shotgun (WGS) entry which is preliminary data.</text>
</comment>
<keyword evidence="5 7" id="KW-0378">Hydrolase</keyword>
<sequence length="157" mass="18013">MPNNTIGSRVYLDMVGPHTEHAACFKKIMADTSRFLKLKEPITISLQFLNRPAMARLNAAYRKKQGPTDTITFALEQSPEFIRPPKLDIRILGDMYLCLPQIRENARKAGIPFDEELHYVFVHGLLHLLGYDHETDKGYQQMTGLMEKILFPHDGRS</sequence>
<keyword evidence="2 7" id="KW-0540">Nuclease</keyword>
<evidence type="ECO:0000256" key="4">
    <source>
        <dbReference type="ARBA" id="ARBA00022759"/>
    </source>
</evidence>
<dbReference type="HAMAP" id="MF_00009">
    <property type="entry name" value="Endoribonucl_YbeY"/>
    <property type="match status" value="1"/>
</dbReference>
<keyword evidence="7" id="KW-0698">rRNA processing</keyword>
<evidence type="ECO:0000313" key="8">
    <source>
        <dbReference type="EMBL" id="OIP95021.1"/>
    </source>
</evidence>
<gene>
    <name evidence="7" type="primary">ybeY</name>
    <name evidence="8" type="ORF">AUK40_06435</name>
</gene>
<comment type="subcellular location">
    <subcellularLocation>
        <location evidence="7">Cytoplasm</location>
    </subcellularLocation>
</comment>
<dbReference type="PANTHER" id="PTHR46986">
    <property type="entry name" value="ENDORIBONUCLEASE YBEY, CHLOROPLASTIC"/>
    <property type="match status" value="1"/>
</dbReference>
<dbReference type="Gene3D" id="3.40.390.30">
    <property type="entry name" value="Metalloproteases ('zincins'), catalytic domain"/>
    <property type="match status" value="1"/>
</dbReference>
<organism evidence="8 9">
    <name type="scientific">Candidatus Wirthbacteria bacterium CG2_30_54_11</name>
    <dbReference type="NCBI Taxonomy" id="1817892"/>
    <lineage>
        <taxon>Bacteria</taxon>
        <taxon>Candidatus Wirthbacteria</taxon>
    </lineage>
</organism>
<dbReference type="NCBIfam" id="TIGR00043">
    <property type="entry name" value="rRNA maturation RNase YbeY"/>
    <property type="match status" value="1"/>
</dbReference>
<dbReference type="SUPFAM" id="SSF55486">
    <property type="entry name" value="Metalloproteases ('zincins'), catalytic domain"/>
    <property type="match status" value="1"/>
</dbReference>
<keyword evidence="3 7" id="KW-0479">Metal-binding</keyword>
<dbReference type="Proteomes" id="UP000183245">
    <property type="component" value="Unassembled WGS sequence"/>
</dbReference>
<keyword evidence="4 7" id="KW-0255">Endonuclease</keyword>
<proteinExistence type="inferred from homology"/>
<feature type="binding site" evidence="7">
    <location>
        <position position="123"/>
    </location>
    <ligand>
        <name>Zn(2+)</name>
        <dbReference type="ChEBI" id="CHEBI:29105"/>
        <note>catalytic</note>
    </ligand>
</feature>
<comment type="function">
    <text evidence="7">Single strand-specific metallo-endoribonuclease involved in late-stage 70S ribosome quality control and in maturation of the 3' terminus of the 16S rRNA.</text>
</comment>
<evidence type="ECO:0000256" key="2">
    <source>
        <dbReference type="ARBA" id="ARBA00022722"/>
    </source>
</evidence>
<dbReference type="EC" id="3.1.-.-" evidence="7"/>
<dbReference type="InterPro" id="IPR023091">
    <property type="entry name" value="MetalPrtase_cat_dom_sf_prd"/>
</dbReference>
<comment type="cofactor">
    <cofactor evidence="7">
        <name>Zn(2+)</name>
        <dbReference type="ChEBI" id="CHEBI:29105"/>
    </cofactor>
    <text evidence="7">Binds 1 zinc ion.</text>
</comment>
<name>A0A1J5ID00_9BACT</name>
<evidence type="ECO:0000256" key="6">
    <source>
        <dbReference type="ARBA" id="ARBA00022833"/>
    </source>
</evidence>
<dbReference type="AlphaFoldDB" id="A0A1J5ID00"/>
<dbReference type="GO" id="GO:0004521">
    <property type="term" value="F:RNA endonuclease activity"/>
    <property type="evidence" value="ECO:0007669"/>
    <property type="project" value="UniProtKB-UniRule"/>
</dbReference>
<evidence type="ECO:0000256" key="3">
    <source>
        <dbReference type="ARBA" id="ARBA00022723"/>
    </source>
</evidence>
<protein>
    <recommendedName>
        <fullName evidence="7">Endoribonuclease YbeY</fullName>
        <ecNumber evidence="7">3.1.-.-</ecNumber>
    </recommendedName>
</protein>
<evidence type="ECO:0000256" key="1">
    <source>
        <dbReference type="ARBA" id="ARBA00010875"/>
    </source>
</evidence>
<dbReference type="GO" id="GO:0008270">
    <property type="term" value="F:zinc ion binding"/>
    <property type="evidence" value="ECO:0007669"/>
    <property type="project" value="UniProtKB-UniRule"/>
</dbReference>
<dbReference type="InterPro" id="IPR020549">
    <property type="entry name" value="YbeY_CS"/>
</dbReference>
<keyword evidence="7" id="KW-0963">Cytoplasm</keyword>
<dbReference type="InterPro" id="IPR002036">
    <property type="entry name" value="YbeY"/>
</dbReference>
<evidence type="ECO:0000256" key="5">
    <source>
        <dbReference type="ARBA" id="ARBA00022801"/>
    </source>
</evidence>
<reference evidence="8 9" key="1">
    <citation type="journal article" date="2016" name="Environ. Microbiol.">
        <title>Genomic resolution of a cold subsurface aquifer community provides metabolic insights for novel microbes adapted to high CO concentrations.</title>
        <authorList>
            <person name="Probst A.J."/>
            <person name="Castelle C.J."/>
            <person name="Singh A."/>
            <person name="Brown C.T."/>
            <person name="Anantharaman K."/>
            <person name="Sharon I."/>
            <person name="Hug L.A."/>
            <person name="Burstein D."/>
            <person name="Emerson J.B."/>
            <person name="Thomas B.C."/>
            <person name="Banfield J.F."/>
        </authorList>
    </citation>
    <scope>NUCLEOTIDE SEQUENCE [LARGE SCALE GENOMIC DNA]</scope>
    <source>
        <strain evidence="8">CG2_30_54_11</strain>
    </source>
</reference>
<dbReference type="EMBL" id="MNZT01000119">
    <property type="protein sequence ID" value="OIP95021.1"/>
    <property type="molecule type" value="Genomic_DNA"/>
</dbReference>
<dbReference type="GO" id="GO:0004222">
    <property type="term" value="F:metalloendopeptidase activity"/>
    <property type="evidence" value="ECO:0007669"/>
    <property type="project" value="InterPro"/>
</dbReference>
<evidence type="ECO:0000256" key="7">
    <source>
        <dbReference type="HAMAP-Rule" id="MF_00009"/>
    </source>
</evidence>
<dbReference type="STRING" id="1817892.AUK40_06435"/>
<dbReference type="PANTHER" id="PTHR46986:SF1">
    <property type="entry name" value="ENDORIBONUCLEASE YBEY, CHLOROPLASTIC"/>
    <property type="match status" value="1"/>
</dbReference>
<accession>A0A1J5ID00</accession>
<dbReference type="GO" id="GO:0005737">
    <property type="term" value="C:cytoplasm"/>
    <property type="evidence" value="ECO:0007669"/>
    <property type="project" value="UniProtKB-SubCell"/>
</dbReference>
<dbReference type="Pfam" id="PF02130">
    <property type="entry name" value="YbeY"/>
    <property type="match status" value="1"/>
</dbReference>
<dbReference type="GO" id="GO:0006364">
    <property type="term" value="P:rRNA processing"/>
    <property type="evidence" value="ECO:0007669"/>
    <property type="project" value="UniProtKB-UniRule"/>
</dbReference>
<dbReference type="PROSITE" id="PS01306">
    <property type="entry name" value="UPF0054"/>
    <property type="match status" value="1"/>
</dbReference>
<comment type="similarity">
    <text evidence="1 7">Belongs to the endoribonuclease YbeY family.</text>
</comment>
<keyword evidence="6 7" id="KW-0862">Zinc</keyword>
<feature type="binding site" evidence="7">
    <location>
        <position position="127"/>
    </location>
    <ligand>
        <name>Zn(2+)</name>
        <dbReference type="ChEBI" id="CHEBI:29105"/>
        <note>catalytic</note>
    </ligand>
</feature>